<dbReference type="InterPro" id="IPR008978">
    <property type="entry name" value="HSP20-like_chaperone"/>
</dbReference>
<accession>A0A0D7ECB8</accession>
<sequence>MNDTSKKPSVSTNEKNVPSASQEPWRPFDTLRRQVDRLFDDFERPWHLPFSRHGLETSPLWQGGPNRMQAMDVVEKENSFEITAELPGLDEKDVEVKLAGNSLIIKGEKRQDHKEERDGYHLSERSYGSFQRSFALPEGVDRDKIDATFGKGVLRLSLPKQPGTADNTKKISIKAE</sequence>
<dbReference type="RefSeq" id="WP_044314521.1">
    <property type="nucleotide sequence ID" value="NZ_JXXD01000048.1"/>
</dbReference>
<dbReference type="PROSITE" id="PS01031">
    <property type="entry name" value="SHSP"/>
    <property type="match status" value="1"/>
</dbReference>
<dbReference type="Proteomes" id="UP000032439">
    <property type="component" value="Unassembled WGS sequence"/>
</dbReference>
<dbReference type="InterPro" id="IPR031107">
    <property type="entry name" value="Small_HSP"/>
</dbReference>
<feature type="compositionally biased region" description="Polar residues" evidence="3">
    <location>
        <begin position="7"/>
        <end position="22"/>
    </location>
</feature>
<organism evidence="5 6">
    <name type="scientific">Stutzerimonas stutzeri</name>
    <name type="common">Pseudomonas stutzeri</name>
    <dbReference type="NCBI Taxonomy" id="316"/>
    <lineage>
        <taxon>Bacteria</taxon>
        <taxon>Pseudomonadati</taxon>
        <taxon>Pseudomonadota</taxon>
        <taxon>Gammaproteobacteria</taxon>
        <taxon>Pseudomonadales</taxon>
        <taxon>Pseudomonadaceae</taxon>
        <taxon>Stutzerimonas</taxon>
    </lineage>
</organism>
<comment type="caution">
    <text evidence="5">The sequence shown here is derived from an EMBL/GenBank/DDBJ whole genome shotgun (WGS) entry which is preliminary data.</text>
</comment>
<proteinExistence type="inferred from homology"/>
<dbReference type="Gene3D" id="2.60.40.790">
    <property type="match status" value="1"/>
</dbReference>
<feature type="domain" description="SHSP" evidence="4">
    <location>
        <begin position="62"/>
        <end position="176"/>
    </location>
</feature>
<comment type="similarity">
    <text evidence="1 2">Belongs to the small heat shock protein (HSP20) family.</text>
</comment>
<feature type="region of interest" description="Disordered" evidence="3">
    <location>
        <begin position="1"/>
        <end position="28"/>
    </location>
</feature>
<evidence type="ECO:0000256" key="2">
    <source>
        <dbReference type="RuleBase" id="RU003616"/>
    </source>
</evidence>
<evidence type="ECO:0000256" key="3">
    <source>
        <dbReference type="SAM" id="MobiDB-lite"/>
    </source>
</evidence>
<name>A0A0D7ECB8_STUST</name>
<dbReference type="InterPro" id="IPR002068">
    <property type="entry name" value="A-crystallin/Hsp20_dom"/>
</dbReference>
<reference evidence="5 6" key="1">
    <citation type="submission" date="2014-11" db="EMBL/GenBank/DDBJ databases">
        <title>Genomics and ecophysiology of heterotrophic nitrogen fixing bacteria isolated from estuarine surface water.</title>
        <authorList>
            <person name="Bentzon-Tilia M."/>
            <person name="Severin I."/>
            <person name="Hansen L.H."/>
            <person name="Riemann L."/>
        </authorList>
    </citation>
    <scope>NUCLEOTIDE SEQUENCE [LARGE SCALE GENOMIC DNA]</scope>
    <source>
        <strain evidence="5 6">BAL361</strain>
    </source>
</reference>
<dbReference type="PANTHER" id="PTHR11527">
    <property type="entry name" value="HEAT-SHOCK PROTEIN 20 FAMILY MEMBER"/>
    <property type="match status" value="1"/>
</dbReference>
<evidence type="ECO:0000313" key="6">
    <source>
        <dbReference type="Proteomes" id="UP000032439"/>
    </source>
</evidence>
<evidence type="ECO:0000313" key="5">
    <source>
        <dbReference type="EMBL" id="KIZ37197.1"/>
    </source>
</evidence>
<protein>
    <submittedName>
        <fullName evidence="5">Molecular chaperone Hsp20</fullName>
    </submittedName>
</protein>
<evidence type="ECO:0000256" key="1">
    <source>
        <dbReference type="PROSITE-ProRule" id="PRU00285"/>
    </source>
</evidence>
<dbReference type="EMBL" id="JXXD01000048">
    <property type="protein sequence ID" value="KIZ37197.1"/>
    <property type="molecule type" value="Genomic_DNA"/>
</dbReference>
<dbReference type="PATRIC" id="fig|316.110.peg.3794"/>
<dbReference type="CDD" id="cd06464">
    <property type="entry name" value="ACD_sHsps-like"/>
    <property type="match status" value="1"/>
</dbReference>
<dbReference type="AlphaFoldDB" id="A0A0D7ECB8"/>
<gene>
    <name evidence="5" type="ORF">LO50_06845</name>
</gene>
<dbReference type="Pfam" id="PF00011">
    <property type="entry name" value="HSP20"/>
    <property type="match status" value="1"/>
</dbReference>
<evidence type="ECO:0000259" key="4">
    <source>
        <dbReference type="PROSITE" id="PS01031"/>
    </source>
</evidence>
<dbReference type="SUPFAM" id="SSF49764">
    <property type="entry name" value="HSP20-like chaperones"/>
    <property type="match status" value="1"/>
</dbReference>